<evidence type="ECO:0000313" key="3">
    <source>
        <dbReference type="Proteomes" id="UP000039865"/>
    </source>
</evidence>
<evidence type="ECO:0000256" key="1">
    <source>
        <dbReference type="SAM" id="MobiDB-lite"/>
    </source>
</evidence>
<reference evidence="2 3" key="1">
    <citation type="submission" date="2014-06" db="EMBL/GenBank/DDBJ databases">
        <authorList>
            <person name="Swart Estienne"/>
        </authorList>
    </citation>
    <scope>NUCLEOTIDE SEQUENCE [LARGE SCALE GENOMIC DNA]</scope>
    <source>
        <strain evidence="2 3">130c</strain>
    </source>
</reference>
<dbReference type="InParanoid" id="A0A078AS00"/>
<organism evidence="2 3">
    <name type="scientific">Stylonychia lemnae</name>
    <name type="common">Ciliate</name>
    <dbReference type="NCBI Taxonomy" id="5949"/>
    <lineage>
        <taxon>Eukaryota</taxon>
        <taxon>Sar</taxon>
        <taxon>Alveolata</taxon>
        <taxon>Ciliophora</taxon>
        <taxon>Intramacronucleata</taxon>
        <taxon>Spirotrichea</taxon>
        <taxon>Stichotrichia</taxon>
        <taxon>Sporadotrichida</taxon>
        <taxon>Oxytrichidae</taxon>
        <taxon>Stylonychinae</taxon>
        <taxon>Stylonychia</taxon>
    </lineage>
</organism>
<gene>
    <name evidence="2" type="primary">Contig11344.g12126</name>
    <name evidence="2" type="ORF">STYLEM_13824</name>
</gene>
<dbReference type="EMBL" id="CCKQ01013125">
    <property type="protein sequence ID" value="CDW84756.1"/>
    <property type="molecule type" value="Genomic_DNA"/>
</dbReference>
<keyword evidence="3" id="KW-1185">Reference proteome</keyword>
<dbReference type="AlphaFoldDB" id="A0A078AS00"/>
<accession>A0A078AS00</accession>
<proteinExistence type="predicted"/>
<protein>
    <submittedName>
        <fullName evidence="2">Uncharacterized protein</fullName>
    </submittedName>
</protein>
<name>A0A078AS00_STYLE</name>
<evidence type="ECO:0000313" key="2">
    <source>
        <dbReference type="EMBL" id="CDW84756.1"/>
    </source>
</evidence>
<sequence>MSDSKSGTPRVTVFKKIAPNVRILNQAPMTARDNQKNMNSSQKFFGIRFKNRNPSLHEITLPKTARDQIKTQPTDINTLFDARSSQRNNYQTDNMMMTTSQLDRYVKRVGRAQFNRQLQTQYSQARNPSVNSQLPYEYLFNDTKTIEALHNLRDSLKQQNQNKYRHLKKYSVVIDKLEQPQEVLKEISTESKSNKQKVQDGMIRTNFMQDKRFQKINLRNFNQFIPFFAERDNVGNLISERTFQSKELLDNYLESDNPHQKSQKGKRSISEQDEKLGIFEQKFKCVDVFDQDYLMKSSVKLDQNKDIKDDLMKYIDQYKSREPIVKRLIKQKMFDKKERSKAKSKSQLGTFTYNAEEVKQFTDMYQPSRNFLNIFEKEQRLKEFLIIQQRDIDQQRFQQQLDQQRNQEGENNYPGKNSPGLKETPILHSKTSPIRSPLKYLAQPRISTMRSQQKTFKKQILRSLSLKKEIVNTLNEDQIEKLKEYQKDDEDHVVDQTEVAETIKRLGLRSGEYANQLITRFSQNNNSRTNNNNRISTHEHRYMNPIGNLKETKHEI</sequence>
<dbReference type="Proteomes" id="UP000039865">
    <property type="component" value="Unassembled WGS sequence"/>
</dbReference>
<feature type="region of interest" description="Disordered" evidence="1">
    <location>
        <begin position="398"/>
        <end position="429"/>
    </location>
</feature>